<dbReference type="PANTHER" id="PTHR46652:SF3">
    <property type="entry name" value="LEUCINE-RICH REPEAT-CONTAINING PROTEIN 9"/>
    <property type="match status" value="1"/>
</dbReference>
<dbReference type="InterPro" id="IPR050836">
    <property type="entry name" value="SDS22/Internalin_LRR"/>
</dbReference>
<dbReference type="InterPro" id="IPR001611">
    <property type="entry name" value="Leu-rich_rpt"/>
</dbReference>
<keyword evidence="1" id="KW-0433">Leucine-rich repeat</keyword>
<dbReference type="SMART" id="SM00365">
    <property type="entry name" value="LRR_SD22"/>
    <property type="match status" value="4"/>
</dbReference>
<name>A0A672SSR5_SINGR</name>
<dbReference type="InterPro" id="IPR032675">
    <property type="entry name" value="LRR_dom_sf"/>
</dbReference>
<evidence type="ECO:0000256" key="3">
    <source>
        <dbReference type="SAM" id="MobiDB-lite"/>
    </source>
</evidence>
<keyword evidence="5" id="KW-1185">Reference proteome</keyword>
<dbReference type="OMA" id="MNDMFIS"/>
<dbReference type="InParanoid" id="A0A672SSR5"/>
<dbReference type="Ensembl" id="ENSSGRT00000110768.1">
    <property type="protein sequence ID" value="ENSSGRP00000104192.1"/>
    <property type="gene ID" value="ENSSGRG00000051647.1"/>
</dbReference>
<organism evidence="4 5">
    <name type="scientific">Sinocyclocheilus grahami</name>
    <name type="common">Dianchi golden-line fish</name>
    <name type="synonym">Barbus grahami</name>
    <dbReference type="NCBI Taxonomy" id="75366"/>
    <lineage>
        <taxon>Eukaryota</taxon>
        <taxon>Metazoa</taxon>
        <taxon>Chordata</taxon>
        <taxon>Craniata</taxon>
        <taxon>Vertebrata</taxon>
        <taxon>Euteleostomi</taxon>
        <taxon>Actinopterygii</taxon>
        <taxon>Neopterygii</taxon>
        <taxon>Teleostei</taxon>
        <taxon>Ostariophysi</taxon>
        <taxon>Cypriniformes</taxon>
        <taxon>Cyprinidae</taxon>
        <taxon>Cyprininae</taxon>
        <taxon>Sinocyclocheilus</taxon>
    </lineage>
</organism>
<dbReference type="AlphaFoldDB" id="A0A672SSR5"/>
<evidence type="ECO:0000313" key="5">
    <source>
        <dbReference type="Proteomes" id="UP000472262"/>
    </source>
</evidence>
<evidence type="ECO:0000256" key="1">
    <source>
        <dbReference type="ARBA" id="ARBA00022614"/>
    </source>
</evidence>
<reference evidence="4" key="2">
    <citation type="submission" date="2025-09" db="UniProtKB">
        <authorList>
            <consortium name="Ensembl"/>
        </authorList>
    </citation>
    <scope>IDENTIFICATION</scope>
</reference>
<gene>
    <name evidence="4" type="primary">ppp1r42</name>
</gene>
<dbReference type="Gene3D" id="3.80.10.10">
    <property type="entry name" value="Ribonuclease Inhibitor"/>
    <property type="match status" value="2"/>
</dbReference>
<dbReference type="Proteomes" id="UP000472262">
    <property type="component" value="Unassembled WGS sequence"/>
</dbReference>
<dbReference type="Pfam" id="PF13855">
    <property type="entry name" value="LRR_8"/>
    <property type="match status" value="1"/>
</dbReference>
<dbReference type="SUPFAM" id="SSF52058">
    <property type="entry name" value="L domain-like"/>
    <property type="match status" value="1"/>
</dbReference>
<protein>
    <recommendedName>
        <fullName evidence="6">Protein phosphatase 1 regulatory subunit 42</fullName>
    </recommendedName>
</protein>
<dbReference type="PANTHER" id="PTHR46652">
    <property type="entry name" value="LEUCINE-RICH REPEAT AND IQ DOMAIN-CONTAINING PROTEIN 1-RELATED"/>
    <property type="match status" value="1"/>
</dbReference>
<reference evidence="4" key="1">
    <citation type="submission" date="2025-08" db="UniProtKB">
        <authorList>
            <consortium name="Ensembl"/>
        </authorList>
    </citation>
    <scope>IDENTIFICATION</scope>
</reference>
<dbReference type="PROSITE" id="PS51450">
    <property type="entry name" value="LRR"/>
    <property type="match status" value="5"/>
</dbReference>
<feature type="region of interest" description="Disordered" evidence="3">
    <location>
        <begin position="256"/>
        <end position="297"/>
    </location>
</feature>
<evidence type="ECO:0008006" key="6">
    <source>
        <dbReference type="Google" id="ProtNLM"/>
    </source>
</evidence>
<proteinExistence type="predicted"/>
<sequence>MVRLTVHLIAKSSSFSKFKHIKIPFNILGDLSMCRNLTVLYLYDNQISQICNLGFTSNLTHLYMQNNNISCIENLSSLHKLSKLFLGGNSITVVEGLDELKSLKELHVEGQKLPRGEKLVFDPRSISSLSETLCILNISKNNIDEIWDLAPLRKLTHLYATDNQLQDIQELETVFSQWSQLRLLDLNRNPACYKSKYRDRLITACKILEDLDGKQINELSRQFLINWKASKDAKKKLQDGEDIKEQIPNQLTTDFRVGPQHPFAHDRSSSLSKPSEYRKHGVISRADQVQGDSRGRRDIYSSEDRQTLKICVLGLF</sequence>
<accession>A0A672SSR5</accession>
<evidence type="ECO:0000313" key="4">
    <source>
        <dbReference type="Ensembl" id="ENSSGRP00000104192.1"/>
    </source>
</evidence>
<keyword evidence="2" id="KW-0677">Repeat</keyword>
<dbReference type="FunCoup" id="A0A672SSR5">
    <property type="interactions" value="436"/>
</dbReference>
<dbReference type="CDD" id="cd21340">
    <property type="entry name" value="PPP1R42"/>
    <property type="match status" value="1"/>
</dbReference>
<evidence type="ECO:0000256" key="2">
    <source>
        <dbReference type="ARBA" id="ARBA00022737"/>
    </source>
</evidence>